<keyword evidence="3" id="KW-1185">Reference proteome</keyword>
<evidence type="ECO:0000313" key="2">
    <source>
        <dbReference type="EMBL" id="EFI98407.1"/>
    </source>
</evidence>
<feature type="region of interest" description="Disordered" evidence="1">
    <location>
        <begin position="1"/>
        <end position="28"/>
    </location>
</feature>
<dbReference type="VEuPathDB" id="FungiDB:SCHCODRAFT_02686613"/>
<protein>
    <submittedName>
        <fullName evidence="2">Uncharacterized protein</fullName>
    </submittedName>
</protein>
<sequence>MSSTNLVTNSSDDTRVSSTPPPSRPFTTKDVQRLNQVVMLARSLPSEMLDRQGELIKQTKDAFEAAVLPCRPLQTIPAHLLEDHVRRLRTACSVAQVIEACLPGALAVLRNNDDMHKMVVIICTLKMQSRRFTPHNPTFIISVDMLNAFLIDMQNFVWRTMEAHDNQNFVKSASKESETSASKELESCASRELEMCKGEDLNPELLKILEDIACLPPRLPSSQSSS</sequence>
<dbReference type="AlphaFoldDB" id="D8Q0V8"/>
<feature type="non-terminal residue" evidence="2">
    <location>
        <position position="226"/>
    </location>
</feature>
<evidence type="ECO:0000256" key="1">
    <source>
        <dbReference type="SAM" id="MobiDB-lite"/>
    </source>
</evidence>
<dbReference type="KEGG" id="scm:SCHCO_02686613"/>
<dbReference type="OrthoDB" id="10413865at2759"/>
<dbReference type="Proteomes" id="UP000007431">
    <property type="component" value="Unassembled WGS sequence"/>
</dbReference>
<accession>D8Q0V8</accession>
<dbReference type="InParanoid" id="D8Q0V8"/>
<dbReference type="eggNOG" id="ENOG502S4R6">
    <property type="taxonomic scope" value="Eukaryota"/>
</dbReference>
<name>D8Q0V8_SCHCM</name>
<proteinExistence type="predicted"/>
<dbReference type="HOGENOM" id="CLU_1225402_0_0_1"/>
<dbReference type="GeneID" id="9590708"/>
<organism evidence="3">
    <name type="scientific">Schizophyllum commune (strain H4-8 / FGSC 9210)</name>
    <name type="common">Split gill fungus</name>
    <dbReference type="NCBI Taxonomy" id="578458"/>
    <lineage>
        <taxon>Eukaryota</taxon>
        <taxon>Fungi</taxon>
        <taxon>Dikarya</taxon>
        <taxon>Basidiomycota</taxon>
        <taxon>Agaricomycotina</taxon>
        <taxon>Agaricomycetes</taxon>
        <taxon>Agaricomycetidae</taxon>
        <taxon>Agaricales</taxon>
        <taxon>Schizophyllaceae</taxon>
        <taxon>Schizophyllum</taxon>
    </lineage>
</organism>
<dbReference type="EMBL" id="GL377305">
    <property type="protein sequence ID" value="EFI98407.1"/>
    <property type="molecule type" value="Genomic_DNA"/>
</dbReference>
<reference evidence="2 3" key="1">
    <citation type="journal article" date="2010" name="Nat. Biotechnol.">
        <title>Genome sequence of the model mushroom Schizophyllum commune.</title>
        <authorList>
            <person name="Ohm R.A."/>
            <person name="de Jong J.F."/>
            <person name="Lugones L.G."/>
            <person name="Aerts A."/>
            <person name="Kothe E."/>
            <person name="Stajich J.E."/>
            <person name="de Vries R.P."/>
            <person name="Record E."/>
            <person name="Levasseur A."/>
            <person name="Baker S.E."/>
            <person name="Bartholomew K.A."/>
            <person name="Coutinho P.M."/>
            <person name="Erdmann S."/>
            <person name="Fowler T.J."/>
            <person name="Gathman A.C."/>
            <person name="Lombard V."/>
            <person name="Henrissat B."/>
            <person name="Knabe N."/>
            <person name="Kuees U."/>
            <person name="Lilly W.W."/>
            <person name="Lindquist E."/>
            <person name="Lucas S."/>
            <person name="Magnuson J.K."/>
            <person name="Piumi F."/>
            <person name="Raudaskoski M."/>
            <person name="Salamov A."/>
            <person name="Schmutz J."/>
            <person name="Schwarze F.W.M.R."/>
            <person name="vanKuyk P.A."/>
            <person name="Horton J.S."/>
            <person name="Grigoriev I.V."/>
            <person name="Woesten H.A.B."/>
        </authorList>
    </citation>
    <scope>NUCLEOTIDE SEQUENCE [LARGE SCALE GENOMIC DNA]</scope>
    <source>
        <strain evidence="3">H4-8 / FGSC 9210</strain>
    </source>
</reference>
<evidence type="ECO:0000313" key="3">
    <source>
        <dbReference type="Proteomes" id="UP000007431"/>
    </source>
</evidence>
<gene>
    <name evidence="2" type="ORF">SCHCODRAFT_108047</name>
</gene>
<dbReference type="RefSeq" id="XP_003033310.1">
    <property type="nucleotide sequence ID" value="XM_003033264.1"/>
</dbReference>